<organism evidence="1 2">
    <name type="scientific">Daphnia magna</name>
    <dbReference type="NCBI Taxonomy" id="35525"/>
    <lineage>
        <taxon>Eukaryota</taxon>
        <taxon>Metazoa</taxon>
        <taxon>Ecdysozoa</taxon>
        <taxon>Arthropoda</taxon>
        <taxon>Crustacea</taxon>
        <taxon>Branchiopoda</taxon>
        <taxon>Diplostraca</taxon>
        <taxon>Cladocera</taxon>
        <taxon>Anomopoda</taxon>
        <taxon>Daphniidae</taxon>
        <taxon>Daphnia</taxon>
    </lineage>
</organism>
<dbReference type="EMBL" id="JAOYFB010000003">
    <property type="protein sequence ID" value="KAK4009272.1"/>
    <property type="molecule type" value="Genomic_DNA"/>
</dbReference>
<evidence type="ECO:0000313" key="1">
    <source>
        <dbReference type="EMBL" id="KAK4009272.1"/>
    </source>
</evidence>
<evidence type="ECO:0000313" key="2">
    <source>
        <dbReference type="Proteomes" id="UP001234178"/>
    </source>
</evidence>
<protein>
    <submittedName>
        <fullName evidence="1">Uncharacterized protein</fullName>
    </submittedName>
</protein>
<gene>
    <name evidence="1" type="ORF">OUZ56_018388</name>
</gene>
<dbReference type="Proteomes" id="UP001234178">
    <property type="component" value="Unassembled WGS sequence"/>
</dbReference>
<name>A0ABQ9Z8Q5_9CRUS</name>
<keyword evidence="2" id="KW-1185">Reference proteome</keyword>
<accession>A0ABQ9Z8Q5</accession>
<sequence>MDVVLEHDNFSPEINVVMNIFLGEFKYLLSMVIDGDPLGENGVLRTTRSITQKFWNLTILQYLQQQSRTSPGNSSRNPGRVILELLFEVKYHLKVNRQNHLGDEHARVALLAVLVVYHYRDAPL</sequence>
<reference evidence="1 2" key="1">
    <citation type="journal article" date="2023" name="Nucleic Acids Res.">
        <title>The hologenome of Daphnia magna reveals possible DNA methylation and microbiome-mediated evolution of the host genome.</title>
        <authorList>
            <person name="Chaturvedi A."/>
            <person name="Li X."/>
            <person name="Dhandapani V."/>
            <person name="Marshall H."/>
            <person name="Kissane S."/>
            <person name="Cuenca-Cambronero M."/>
            <person name="Asole G."/>
            <person name="Calvet F."/>
            <person name="Ruiz-Romero M."/>
            <person name="Marangio P."/>
            <person name="Guigo R."/>
            <person name="Rago D."/>
            <person name="Mirbahai L."/>
            <person name="Eastwood N."/>
            <person name="Colbourne J.K."/>
            <person name="Zhou J."/>
            <person name="Mallon E."/>
            <person name="Orsini L."/>
        </authorList>
    </citation>
    <scope>NUCLEOTIDE SEQUENCE [LARGE SCALE GENOMIC DNA]</scope>
    <source>
        <strain evidence="1">LRV0_1</strain>
    </source>
</reference>
<comment type="caution">
    <text evidence="1">The sequence shown here is derived from an EMBL/GenBank/DDBJ whole genome shotgun (WGS) entry which is preliminary data.</text>
</comment>
<proteinExistence type="predicted"/>